<evidence type="ECO:0008006" key="6">
    <source>
        <dbReference type="Google" id="ProtNLM"/>
    </source>
</evidence>
<organism evidence="4 5">
    <name type="scientific">Periplaneta americana</name>
    <name type="common">American cockroach</name>
    <name type="synonym">Blatta americana</name>
    <dbReference type="NCBI Taxonomy" id="6978"/>
    <lineage>
        <taxon>Eukaryota</taxon>
        <taxon>Metazoa</taxon>
        <taxon>Ecdysozoa</taxon>
        <taxon>Arthropoda</taxon>
        <taxon>Hexapoda</taxon>
        <taxon>Insecta</taxon>
        <taxon>Pterygota</taxon>
        <taxon>Neoptera</taxon>
        <taxon>Polyneoptera</taxon>
        <taxon>Dictyoptera</taxon>
        <taxon>Blattodea</taxon>
        <taxon>Blattoidea</taxon>
        <taxon>Blattidae</taxon>
        <taxon>Blattinae</taxon>
        <taxon>Periplaneta</taxon>
    </lineage>
</organism>
<sequence>MTTICFISDEDVVIQEFLRNDSCSQLADKYLLAMVFTYFKRADYLPQDYTRYNFFVALFLAHDMEEDDEDIKFELYIWALGFNWQQHFKQMMTSREILWKAMDHRGIVSRACCESVMAIKPNHPVWQRTRAEVHAGAIRPYSGSSTAVCCNCKKVKSTVNADSGISKSGDDSDSPNADYFK</sequence>
<evidence type="ECO:0000313" key="5">
    <source>
        <dbReference type="Proteomes" id="UP001148838"/>
    </source>
</evidence>
<comment type="caution">
    <text evidence="4">The sequence shown here is derived from an EMBL/GenBank/DDBJ whole genome shotgun (WGS) entry which is preliminary data.</text>
</comment>
<dbReference type="PANTHER" id="PTHR31545">
    <property type="entry name" value="SEEDY PROTEIN A/C FAMILY MEMBER"/>
    <property type="match status" value="1"/>
</dbReference>
<dbReference type="Pfam" id="PF11357">
    <property type="entry name" value="Spy1"/>
    <property type="match status" value="1"/>
</dbReference>
<dbReference type="EMBL" id="JAJSOF020000005">
    <property type="protein sequence ID" value="KAJ4448301.1"/>
    <property type="molecule type" value="Genomic_DNA"/>
</dbReference>
<protein>
    <recommendedName>
        <fullName evidence="6">Speedy protein A</fullName>
    </recommendedName>
</protein>
<dbReference type="InterPro" id="IPR052316">
    <property type="entry name" value="Speedy-Ringo_regulator"/>
</dbReference>
<name>A0ABQ8TNN9_PERAM</name>
<dbReference type="PANTHER" id="PTHR31545:SF5">
    <property type="entry name" value="SPEEDY PROTEIN A"/>
    <property type="match status" value="1"/>
</dbReference>
<feature type="non-terminal residue" evidence="4">
    <location>
        <position position="181"/>
    </location>
</feature>
<proteinExistence type="inferred from homology"/>
<keyword evidence="2" id="KW-0131">Cell cycle</keyword>
<dbReference type="InterPro" id="IPR020984">
    <property type="entry name" value="Speedy"/>
</dbReference>
<evidence type="ECO:0000256" key="3">
    <source>
        <dbReference type="SAM" id="MobiDB-lite"/>
    </source>
</evidence>
<comment type="similarity">
    <text evidence="1">Belongs to the Speedy/Ringo family.</text>
</comment>
<dbReference type="Proteomes" id="UP001148838">
    <property type="component" value="Unassembled WGS sequence"/>
</dbReference>
<accession>A0ABQ8TNN9</accession>
<gene>
    <name evidence="4" type="ORF">ANN_10316</name>
</gene>
<keyword evidence="5" id="KW-1185">Reference proteome</keyword>
<feature type="region of interest" description="Disordered" evidence="3">
    <location>
        <begin position="161"/>
        <end position="181"/>
    </location>
</feature>
<evidence type="ECO:0000256" key="2">
    <source>
        <dbReference type="ARBA" id="ARBA00023306"/>
    </source>
</evidence>
<reference evidence="4 5" key="1">
    <citation type="journal article" date="2022" name="Allergy">
        <title>Genome assembly and annotation of Periplaneta americana reveal a comprehensive cockroach allergen profile.</title>
        <authorList>
            <person name="Wang L."/>
            <person name="Xiong Q."/>
            <person name="Saelim N."/>
            <person name="Wang L."/>
            <person name="Nong W."/>
            <person name="Wan A.T."/>
            <person name="Shi M."/>
            <person name="Liu X."/>
            <person name="Cao Q."/>
            <person name="Hui J.H.L."/>
            <person name="Sookrung N."/>
            <person name="Leung T.F."/>
            <person name="Tungtrongchitr A."/>
            <person name="Tsui S.K.W."/>
        </authorList>
    </citation>
    <scope>NUCLEOTIDE SEQUENCE [LARGE SCALE GENOMIC DNA]</scope>
    <source>
        <strain evidence="4">PWHHKU_190912</strain>
    </source>
</reference>
<evidence type="ECO:0000256" key="1">
    <source>
        <dbReference type="ARBA" id="ARBA00010932"/>
    </source>
</evidence>
<evidence type="ECO:0000313" key="4">
    <source>
        <dbReference type="EMBL" id="KAJ4448301.1"/>
    </source>
</evidence>